<evidence type="ECO:0000256" key="9">
    <source>
        <dbReference type="ARBA" id="ARBA00023065"/>
    </source>
</evidence>
<dbReference type="Pfam" id="PF01544">
    <property type="entry name" value="CorA"/>
    <property type="match status" value="1"/>
</dbReference>
<dbReference type="GO" id="GO:0050897">
    <property type="term" value="F:cobalt ion binding"/>
    <property type="evidence" value="ECO:0007669"/>
    <property type="project" value="TreeGrafter"/>
</dbReference>
<dbReference type="RefSeq" id="WP_171832975.1">
    <property type="nucleotide sequence ID" value="NZ_CP053708.1"/>
</dbReference>
<name>A0A6M8HTL0_9PROT</name>
<keyword evidence="6 12" id="KW-0812">Transmembrane</keyword>
<dbReference type="GO" id="GO:0000287">
    <property type="term" value="F:magnesium ion binding"/>
    <property type="evidence" value="ECO:0007669"/>
    <property type="project" value="TreeGrafter"/>
</dbReference>
<organism evidence="13 14">
    <name type="scientific">Lichenicola cladoniae</name>
    <dbReference type="NCBI Taxonomy" id="1484109"/>
    <lineage>
        <taxon>Bacteria</taxon>
        <taxon>Pseudomonadati</taxon>
        <taxon>Pseudomonadota</taxon>
        <taxon>Alphaproteobacteria</taxon>
        <taxon>Acetobacterales</taxon>
        <taxon>Acetobacteraceae</taxon>
        <taxon>Lichenicola</taxon>
    </lineage>
</organism>
<proteinExistence type="inferred from homology"/>
<evidence type="ECO:0000256" key="12">
    <source>
        <dbReference type="SAM" id="Phobius"/>
    </source>
</evidence>
<feature type="transmembrane region" description="Helical" evidence="12">
    <location>
        <begin position="313"/>
        <end position="333"/>
    </location>
</feature>
<dbReference type="GO" id="GO:0015095">
    <property type="term" value="F:magnesium ion transmembrane transporter activity"/>
    <property type="evidence" value="ECO:0007669"/>
    <property type="project" value="TreeGrafter"/>
</dbReference>
<keyword evidence="11" id="KW-0175">Coiled coil</keyword>
<keyword evidence="7" id="KW-0862">Zinc</keyword>
<dbReference type="SUPFAM" id="SSF144083">
    <property type="entry name" value="Magnesium transport protein CorA, transmembrane region"/>
    <property type="match status" value="1"/>
</dbReference>
<keyword evidence="5" id="KW-0997">Cell inner membrane</keyword>
<feature type="coiled-coil region" evidence="11">
    <location>
        <begin position="239"/>
        <end position="273"/>
    </location>
</feature>
<protein>
    <submittedName>
        <fullName evidence="13">Magnesium transporter</fullName>
    </submittedName>
</protein>
<evidence type="ECO:0000256" key="6">
    <source>
        <dbReference type="ARBA" id="ARBA00022692"/>
    </source>
</evidence>
<gene>
    <name evidence="13" type="ORF">HN018_16940</name>
</gene>
<accession>A0A6M8HTL0</accession>
<dbReference type="PANTHER" id="PTHR46494:SF3">
    <property type="entry name" value="ZINC TRANSPORT PROTEIN ZNTB"/>
    <property type="match status" value="1"/>
</dbReference>
<evidence type="ECO:0000256" key="2">
    <source>
        <dbReference type="ARBA" id="ARBA00009765"/>
    </source>
</evidence>
<evidence type="ECO:0000256" key="10">
    <source>
        <dbReference type="ARBA" id="ARBA00023136"/>
    </source>
</evidence>
<dbReference type="PANTHER" id="PTHR46494">
    <property type="entry name" value="CORA FAMILY METAL ION TRANSPORTER (EUROFUNG)"/>
    <property type="match status" value="1"/>
</dbReference>
<evidence type="ECO:0000256" key="8">
    <source>
        <dbReference type="ARBA" id="ARBA00022989"/>
    </source>
</evidence>
<dbReference type="InterPro" id="IPR002523">
    <property type="entry name" value="MgTranspt_CorA/ZnTranspt_ZntB"/>
</dbReference>
<sequence>MSLDVNEIDRIGPDGMVWSLYFQPGEQPVGASQAVVSQRLAGRALPDKSWLWLHFDAVPALATQRLGRLGWLPEIARDALIGADGGLRLEAEDGAVFGALPAFDDTLTDFDKELCAFRFALLPDLLITTRRRRVPALYRIYRSLVAGTEVASAAALIDLALLEFGGGLRHNIGELDDYLDQAEDVLLSDDRDSNLHHVGGIVGKTRRRSTMLRRVIAPMDRIMRSEDLALPEWAEEDLLDRSRRQLHAALDDLLALQDRARSLQDELAARQAEETNRRLYVVSVMTTLMLPATFVTGFFGMNTGGMFLSGSHAGTIEAGFVCFLFMAFTWLLMKRARIL</sequence>
<evidence type="ECO:0000256" key="1">
    <source>
        <dbReference type="ARBA" id="ARBA00004651"/>
    </source>
</evidence>
<evidence type="ECO:0000256" key="3">
    <source>
        <dbReference type="ARBA" id="ARBA00022448"/>
    </source>
</evidence>
<evidence type="ECO:0000256" key="5">
    <source>
        <dbReference type="ARBA" id="ARBA00022519"/>
    </source>
</evidence>
<feature type="transmembrane region" description="Helical" evidence="12">
    <location>
        <begin position="279"/>
        <end position="301"/>
    </location>
</feature>
<dbReference type="Gene3D" id="3.30.460.20">
    <property type="entry name" value="CorA soluble domain-like"/>
    <property type="match status" value="1"/>
</dbReference>
<dbReference type="InterPro" id="IPR045861">
    <property type="entry name" value="CorA_cytoplasmic_dom"/>
</dbReference>
<dbReference type="Proteomes" id="UP000500767">
    <property type="component" value="Chromosome"/>
</dbReference>
<keyword evidence="9" id="KW-0406">Ion transport</keyword>
<evidence type="ECO:0000256" key="4">
    <source>
        <dbReference type="ARBA" id="ARBA00022475"/>
    </source>
</evidence>
<comment type="subcellular location">
    <subcellularLocation>
        <location evidence="1">Cell membrane</location>
        <topology evidence="1">Multi-pass membrane protein</topology>
    </subcellularLocation>
</comment>
<evidence type="ECO:0000313" key="14">
    <source>
        <dbReference type="Proteomes" id="UP000500767"/>
    </source>
</evidence>
<dbReference type="EMBL" id="CP053708">
    <property type="protein sequence ID" value="QKE91497.1"/>
    <property type="molecule type" value="Genomic_DNA"/>
</dbReference>
<keyword evidence="8 12" id="KW-1133">Transmembrane helix</keyword>
<reference evidence="13 14" key="1">
    <citation type="journal article" date="2014" name="World J. Microbiol. Biotechnol.">
        <title>Biodiversity and physiological characteristics of Antarctic and Arctic lichens-associated bacteria.</title>
        <authorList>
            <person name="Lee Y.M."/>
            <person name="Kim E.H."/>
            <person name="Lee H.K."/>
            <person name="Hong S.G."/>
        </authorList>
    </citation>
    <scope>NUCLEOTIDE SEQUENCE [LARGE SCALE GENOMIC DNA]</scope>
    <source>
        <strain evidence="13 14">PAMC 26569</strain>
    </source>
</reference>
<comment type="similarity">
    <text evidence="2">Belongs to the CorA metal ion transporter (MIT) (TC 1.A.35) family.</text>
</comment>
<dbReference type="Gene3D" id="1.20.58.340">
    <property type="entry name" value="Magnesium transport protein CorA, transmembrane region"/>
    <property type="match status" value="2"/>
</dbReference>
<keyword evidence="3" id="KW-0813">Transport</keyword>
<evidence type="ECO:0000256" key="11">
    <source>
        <dbReference type="SAM" id="Coils"/>
    </source>
</evidence>
<keyword evidence="14" id="KW-1185">Reference proteome</keyword>
<dbReference type="InterPro" id="IPR045863">
    <property type="entry name" value="CorA_TM1_TM2"/>
</dbReference>
<dbReference type="SUPFAM" id="SSF143865">
    <property type="entry name" value="CorA soluble domain-like"/>
    <property type="match status" value="1"/>
</dbReference>
<keyword evidence="4" id="KW-1003">Cell membrane</keyword>
<dbReference type="KEGG" id="lck:HN018_16940"/>
<keyword evidence="10 12" id="KW-0472">Membrane</keyword>
<dbReference type="GO" id="GO:0015087">
    <property type="term" value="F:cobalt ion transmembrane transporter activity"/>
    <property type="evidence" value="ECO:0007669"/>
    <property type="project" value="TreeGrafter"/>
</dbReference>
<evidence type="ECO:0000256" key="7">
    <source>
        <dbReference type="ARBA" id="ARBA00022833"/>
    </source>
</evidence>
<dbReference type="GO" id="GO:0005886">
    <property type="term" value="C:plasma membrane"/>
    <property type="evidence" value="ECO:0007669"/>
    <property type="project" value="UniProtKB-SubCell"/>
</dbReference>
<evidence type="ECO:0000313" key="13">
    <source>
        <dbReference type="EMBL" id="QKE91497.1"/>
    </source>
</evidence>
<dbReference type="AlphaFoldDB" id="A0A6M8HTL0"/>